<gene>
    <name evidence="1" type="ORF">GR328_22865</name>
</gene>
<dbReference type="InterPro" id="IPR050682">
    <property type="entry name" value="ModA/WtpA"/>
</dbReference>
<dbReference type="EMBL" id="WURB01000029">
    <property type="protein sequence ID" value="MXQ14242.1"/>
    <property type="molecule type" value="Genomic_DNA"/>
</dbReference>
<dbReference type="Gene3D" id="3.40.190.10">
    <property type="entry name" value="Periplasmic binding protein-like II"/>
    <property type="match status" value="2"/>
</dbReference>
<dbReference type="GO" id="GO:0030973">
    <property type="term" value="F:molybdate ion binding"/>
    <property type="evidence" value="ECO:0007669"/>
    <property type="project" value="TreeGrafter"/>
</dbReference>
<accession>A0A7X3MVZ8</accession>
<dbReference type="SUPFAM" id="SSF53850">
    <property type="entry name" value="Periplasmic binding protein-like II"/>
    <property type="match status" value="1"/>
</dbReference>
<dbReference type="OrthoDB" id="8216219at2"/>
<reference evidence="1 2" key="2">
    <citation type="submission" date="2020-01" db="EMBL/GenBank/DDBJ databases">
        <title>Microvirga sp. nov., an arsenate reduction bacterium isolated from Tibet hotspring sediments.</title>
        <authorList>
            <person name="Xian W.-D."/>
            <person name="Li W.-J."/>
        </authorList>
    </citation>
    <scope>NUCLEOTIDE SEQUENCE [LARGE SCALE GENOMIC DNA]</scope>
    <source>
        <strain evidence="1 2">KCTC 23863</strain>
    </source>
</reference>
<dbReference type="PANTHER" id="PTHR30632:SF11">
    <property type="entry name" value="BLR4797 PROTEIN"/>
    <property type="match status" value="1"/>
</dbReference>
<comment type="caution">
    <text evidence="1">The sequence shown here is derived from an EMBL/GenBank/DDBJ whole genome shotgun (WGS) entry which is preliminary data.</text>
</comment>
<keyword evidence="2" id="KW-1185">Reference proteome</keyword>
<dbReference type="PANTHER" id="PTHR30632">
    <property type="entry name" value="MOLYBDATE-BINDING PERIPLASMIC PROTEIN"/>
    <property type="match status" value="1"/>
</dbReference>
<evidence type="ECO:0000313" key="1">
    <source>
        <dbReference type="EMBL" id="MXQ14242.1"/>
    </source>
</evidence>
<sequence>MTDRINGVSSMATRQILADLAGSYEERTGIPVAISSMGGVEAARRIRAGEVTDVVVLASNVMEQLESEGHVVPGSRAAFARSGIAVAAPSGAPRAGIDDEEAVRSLILSAGKVCYSTGPSGDHLMRLLNRWGVAGSVSQRLLQAPPGVPVGIMIARGEADLGLQQMSELLHIPGIEILGPLPPEIQAVTVFAAGISGTSSRPEEAWALIDFLNSAEAEAAKCRHGMEPA</sequence>
<name>A0A7X3MVZ8_9HYPH</name>
<dbReference type="AlphaFoldDB" id="A0A7X3MVZ8"/>
<organism evidence="1 2">
    <name type="scientific">Microvirga makkahensis</name>
    <dbReference type="NCBI Taxonomy" id="1128670"/>
    <lineage>
        <taxon>Bacteria</taxon>
        <taxon>Pseudomonadati</taxon>
        <taxon>Pseudomonadota</taxon>
        <taxon>Alphaproteobacteria</taxon>
        <taxon>Hyphomicrobiales</taxon>
        <taxon>Methylobacteriaceae</taxon>
        <taxon>Microvirga</taxon>
    </lineage>
</organism>
<evidence type="ECO:0000313" key="2">
    <source>
        <dbReference type="Proteomes" id="UP000436483"/>
    </source>
</evidence>
<dbReference type="Proteomes" id="UP000436483">
    <property type="component" value="Unassembled WGS sequence"/>
</dbReference>
<reference evidence="1 2" key="1">
    <citation type="submission" date="2019-12" db="EMBL/GenBank/DDBJ databases">
        <authorList>
            <person name="Yuan C.-G."/>
        </authorList>
    </citation>
    <scope>NUCLEOTIDE SEQUENCE [LARGE SCALE GENOMIC DNA]</scope>
    <source>
        <strain evidence="1 2">KCTC 23863</strain>
    </source>
</reference>
<dbReference type="Pfam" id="PF13531">
    <property type="entry name" value="SBP_bac_11"/>
    <property type="match status" value="1"/>
</dbReference>
<proteinExistence type="predicted"/>
<protein>
    <submittedName>
        <fullName evidence="1">Solute-binding protein</fullName>
    </submittedName>
</protein>
<dbReference type="RefSeq" id="WP_160887963.1">
    <property type="nucleotide sequence ID" value="NZ_WURB01000029.1"/>
</dbReference>
<dbReference type="GO" id="GO:0015689">
    <property type="term" value="P:molybdate ion transport"/>
    <property type="evidence" value="ECO:0007669"/>
    <property type="project" value="TreeGrafter"/>
</dbReference>